<dbReference type="Pfam" id="PF01757">
    <property type="entry name" value="Acyl_transf_3"/>
    <property type="match status" value="1"/>
</dbReference>
<dbReference type="Pfam" id="PF20146">
    <property type="entry name" value="NRF"/>
    <property type="match status" value="1"/>
</dbReference>
<dbReference type="InterPro" id="IPR052728">
    <property type="entry name" value="O2_lipid_transport_reg"/>
</dbReference>
<feature type="transmembrane region" description="Helical" evidence="1">
    <location>
        <begin position="242"/>
        <end position="259"/>
    </location>
</feature>
<dbReference type="EMBL" id="CAKXAJ010024787">
    <property type="protein sequence ID" value="CAH2230309.1"/>
    <property type="molecule type" value="Genomic_DNA"/>
</dbReference>
<feature type="domain" description="Nose resistant-to-fluoxetine protein N-terminal" evidence="2">
    <location>
        <begin position="352"/>
        <end position="495"/>
    </location>
</feature>
<dbReference type="Proteomes" id="UP000838756">
    <property type="component" value="Unassembled WGS sequence"/>
</dbReference>
<name>A0A8S4R7I6_9NEOP</name>
<evidence type="ECO:0000256" key="1">
    <source>
        <dbReference type="SAM" id="Phobius"/>
    </source>
</evidence>
<feature type="transmembrane region" description="Helical" evidence="1">
    <location>
        <begin position="711"/>
        <end position="731"/>
    </location>
</feature>
<feature type="transmembrane region" description="Helical" evidence="1">
    <location>
        <begin position="91"/>
        <end position="109"/>
    </location>
</feature>
<feature type="transmembrane region" description="Helical" evidence="1">
    <location>
        <begin position="766"/>
        <end position="782"/>
    </location>
</feature>
<gene>
    <name evidence="3" type="primary">jg2034</name>
    <name evidence="3" type="ORF">PAEG_LOCUS9554</name>
</gene>
<feature type="transmembrane region" description="Helical" evidence="1">
    <location>
        <begin position="59"/>
        <end position="79"/>
    </location>
</feature>
<feature type="transmembrane region" description="Helical" evidence="1">
    <location>
        <begin position="20"/>
        <end position="39"/>
    </location>
</feature>
<dbReference type="InterPro" id="IPR006621">
    <property type="entry name" value="Nose-resist-to-fluoxetine_N"/>
</dbReference>
<proteinExistence type="predicted"/>
<evidence type="ECO:0000259" key="2">
    <source>
        <dbReference type="SMART" id="SM00703"/>
    </source>
</evidence>
<feature type="transmembrane region" description="Helical" evidence="1">
    <location>
        <begin position="116"/>
        <end position="134"/>
    </location>
</feature>
<feature type="transmembrane region" description="Helical" evidence="1">
    <location>
        <begin position="199"/>
        <end position="222"/>
    </location>
</feature>
<feature type="transmembrane region" description="Helical" evidence="1">
    <location>
        <begin position="838"/>
        <end position="862"/>
    </location>
</feature>
<dbReference type="AlphaFoldDB" id="A0A8S4R7I6"/>
<evidence type="ECO:0000313" key="3">
    <source>
        <dbReference type="EMBL" id="CAH2230309.1"/>
    </source>
</evidence>
<keyword evidence="4" id="KW-1185">Reference proteome</keyword>
<feature type="transmembrane region" description="Helical" evidence="1">
    <location>
        <begin position="545"/>
        <end position="563"/>
    </location>
</feature>
<dbReference type="PANTHER" id="PTHR11161:SF0">
    <property type="entry name" value="O-ACYLTRANSFERASE LIKE PROTEIN"/>
    <property type="match status" value="1"/>
</dbReference>
<feature type="transmembrane region" description="Helical" evidence="1">
    <location>
        <begin position="621"/>
        <end position="639"/>
    </location>
</feature>
<dbReference type="InterPro" id="IPR002656">
    <property type="entry name" value="Acyl_transf_3_dom"/>
</dbReference>
<feature type="transmembrane region" description="Helical" evidence="1">
    <location>
        <begin position="583"/>
        <end position="601"/>
    </location>
</feature>
<reference evidence="3" key="1">
    <citation type="submission" date="2022-03" db="EMBL/GenBank/DDBJ databases">
        <authorList>
            <person name="Lindestad O."/>
        </authorList>
    </citation>
    <scope>NUCLEOTIDE SEQUENCE</scope>
</reference>
<dbReference type="SMART" id="SM00703">
    <property type="entry name" value="NRF"/>
    <property type="match status" value="1"/>
</dbReference>
<feature type="transmembrane region" description="Helical" evidence="1">
    <location>
        <begin position="794"/>
        <end position="818"/>
    </location>
</feature>
<comment type="caution">
    <text evidence="3">The sequence shown here is derived from an EMBL/GenBank/DDBJ whole genome shotgun (WGS) entry which is preliminary data.</text>
</comment>
<dbReference type="OrthoDB" id="10026250at2759"/>
<accession>A0A8S4R7I6</accession>
<feature type="transmembrane region" description="Helical" evidence="1">
    <location>
        <begin position="902"/>
        <end position="926"/>
    </location>
</feature>
<protein>
    <submittedName>
        <fullName evidence="3">Jg2034 protein</fullName>
    </submittedName>
</protein>
<organism evidence="3 4">
    <name type="scientific">Pararge aegeria aegeria</name>
    <dbReference type="NCBI Taxonomy" id="348720"/>
    <lineage>
        <taxon>Eukaryota</taxon>
        <taxon>Metazoa</taxon>
        <taxon>Ecdysozoa</taxon>
        <taxon>Arthropoda</taxon>
        <taxon>Hexapoda</taxon>
        <taxon>Insecta</taxon>
        <taxon>Pterygota</taxon>
        <taxon>Neoptera</taxon>
        <taxon>Endopterygota</taxon>
        <taxon>Lepidoptera</taxon>
        <taxon>Glossata</taxon>
        <taxon>Ditrysia</taxon>
        <taxon>Papilionoidea</taxon>
        <taxon>Nymphalidae</taxon>
        <taxon>Satyrinae</taxon>
        <taxon>Satyrini</taxon>
        <taxon>Parargina</taxon>
        <taxon>Pararge</taxon>
    </lineage>
</organism>
<dbReference type="PANTHER" id="PTHR11161">
    <property type="entry name" value="O-ACYLTRANSFERASE"/>
    <property type="match status" value="1"/>
</dbReference>
<keyword evidence="1" id="KW-1133">Transmembrane helix</keyword>
<dbReference type="GO" id="GO:0016747">
    <property type="term" value="F:acyltransferase activity, transferring groups other than amino-acyl groups"/>
    <property type="evidence" value="ECO:0007669"/>
    <property type="project" value="InterPro"/>
</dbReference>
<feature type="transmembrane region" description="Helical" evidence="1">
    <location>
        <begin position="874"/>
        <end position="890"/>
    </location>
</feature>
<keyword evidence="1" id="KW-0472">Membrane</keyword>
<feature type="transmembrane region" description="Helical" evidence="1">
    <location>
        <begin position="683"/>
        <end position="704"/>
    </location>
</feature>
<evidence type="ECO:0000313" key="4">
    <source>
        <dbReference type="Proteomes" id="UP000838756"/>
    </source>
</evidence>
<sequence length="966" mass="111045">MGFNISKSFNRFLETDAACVFFHLEIIIDTFIMISGFLLIRSFLSRNKPVTIDVVIKRYFRLTFVPMVLILFTTQSITILTLTSRAFQSQWSNACDFHLTILGTGLFWLYQRNRSLGLKAFFIGGIASVVLPTLEAYRKASKPIPFYDLETLGDVRANVNVPTYLHSHLRSGPYFIGMAFGYLLSTYKPEDYKKRLVKWISIIIFALGFVLALFILMFGGYLAHRKYSAIRDALYVGTNRSIWSIGIGLIIVSCEYGNIRKHAALKNFHVHQTNIFRLWETNPALDSESKQGYIFILIRLIYSQDAILTQGQNKITDSRVNEVLKNKKSEIKITPIDLLIEDLTRQQWTTKEMVCRQKVLRILYNVKNSTLWATWIWDSMQSPTGIFYGSQYQFGNYDQCMKAPWLETHSEYRTKYCLADVKLSNEEPQEAIVEPHSPIKSYINLISKHGVTFNTITWGVCVPVECNSKAISKIVRSLFKHTHLGLTIPISAVKVDPCRVAGFKEDYSVEHCLIMIIKAFCMKENMEYLYKETNDDISVMHGIRCLTSGIVVGLHVWFVTNLIGTINFLDVDKDTHKFHLNSVAHAELVVDTYLLMSGILLIKGLMSSNQYNPLLLILKRYLRFVWILGLLILLLVHVFRHNSDGPLWHRIAEVEIDICRKNWWLTLLMLGNYVDTANICYPILWTVPCDFHLSIVGIIIFWLFKKNRRVAFASFTVLLIAALIMPGIVTYQQKLPAVPPMDIRSIKDYRNILFKNPTYLWSHLRAGPYLVGLAVGYLMSIYKIDEYRNFIPKAYSLIGFIVSLGIAMQILVMGGIFQNIHRPYNVWEAALFASFNRTIWAIAIACLIAFCEYGTVPIIGAFLKSQMFLPLSKLSYGTYLLHTLVFSRVVSSTRAPLNHDMFLVFFHTFGVLVFCTILSLLMHLFLEAPMSKIINIVFHNKKNKNDCEMKEHECKNTLHDKQKKTL</sequence>
<feature type="transmembrane region" description="Helical" evidence="1">
    <location>
        <begin position="171"/>
        <end position="187"/>
    </location>
</feature>
<keyword evidence="1" id="KW-0812">Transmembrane</keyword>